<reference evidence="1 2" key="1">
    <citation type="submission" date="2017-12" db="EMBL/GenBank/DDBJ databases">
        <title>Gene loss provides genomic basis for host adaptation in cereal stripe rust fungi.</title>
        <authorList>
            <person name="Xia C."/>
        </authorList>
    </citation>
    <scope>NUCLEOTIDE SEQUENCE [LARGE SCALE GENOMIC DNA]</scope>
    <source>
        <strain evidence="1 2">93TX-2</strain>
    </source>
</reference>
<protein>
    <submittedName>
        <fullName evidence="1">Uncharacterized protein</fullName>
    </submittedName>
</protein>
<accession>A0A2S4UNT0</accession>
<dbReference type="AlphaFoldDB" id="A0A2S4UNT0"/>
<evidence type="ECO:0000313" key="2">
    <source>
        <dbReference type="Proteomes" id="UP000238274"/>
    </source>
</evidence>
<name>A0A2S4UNT0_9BASI</name>
<evidence type="ECO:0000313" key="1">
    <source>
        <dbReference type="EMBL" id="POV98774.1"/>
    </source>
</evidence>
<reference evidence="2" key="3">
    <citation type="journal article" date="2018" name="Mol. Plant Microbe Interact.">
        <title>Genome sequence resources for the wheat stripe rust pathogen (Puccinia striiformis f. sp. tritici) and the barley stripe rust pathogen (Puccinia striiformis f. sp. hordei).</title>
        <authorList>
            <person name="Xia C."/>
            <person name="Wang M."/>
            <person name="Yin C."/>
            <person name="Cornejo O.E."/>
            <person name="Hulbert S.H."/>
            <person name="Chen X."/>
        </authorList>
    </citation>
    <scope>NUCLEOTIDE SEQUENCE [LARGE SCALE GENOMIC DNA]</scope>
    <source>
        <strain evidence="2">93TX-2</strain>
    </source>
</reference>
<dbReference type="VEuPathDB" id="FungiDB:PSHT_13860"/>
<proteinExistence type="predicted"/>
<reference evidence="2" key="2">
    <citation type="journal article" date="2018" name="BMC Genomics">
        <title>Genomic insights into host adaptation between the wheat stripe rust pathogen (Puccinia striiformis f. sp. tritici) and the barley stripe rust pathogen (Puccinia striiformis f. sp. hordei).</title>
        <authorList>
            <person name="Xia C."/>
            <person name="Wang M."/>
            <person name="Yin C."/>
            <person name="Cornejo O.E."/>
            <person name="Hulbert S.H."/>
            <person name="Chen X."/>
        </authorList>
    </citation>
    <scope>NUCLEOTIDE SEQUENCE [LARGE SCALE GENOMIC DNA]</scope>
    <source>
        <strain evidence="2">93TX-2</strain>
    </source>
</reference>
<dbReference type="Proteomes" id="UP000238274">
    <property type="component" value="Unassembled WGS sequence"/>
</dbReference>
<sequence>MTETLKAGSAAVKEKVSIHMDWMNEDEDTLKKDLPDLDYESVKEDLNSPEDSDNSLIERFLPKVARKKDKNKICDINMSNNNPQEGSQANNFPMPTAEEYYRMAATVQRLEAAAAAPPPPPPQHMTRAEFRFREFVKAVRKAHDSVNPECTILTANGSNFQIWEEEVNLTLDGVFNTNVPFLSNNTNFLLGKNKAKSVVTLFRTTISKDL</sequence>
<comment type="caution">
    <text evidence="1">The sequence shown here is derived from an EMBL/GenBank/DDBJ whole genome shotgun (WGS) entry which is preliminary data.</text>
</comment>
<keyword evidence="2" id="KW-1185">Reference proteome</keyword>
<dbReference type="VEuPathDB" id="FungiDB:PSTT_07242"/>
<dbReference type="EMBL" id="PKSM01000289">
    <property type="protein sequence ID" value="POV98774.1"/>
    <property type="molecule type" value="Genomic_DNA"/>
</dbReference>
<organism evidence="1 2">
    <name type="scientific">Puccinia striiformis</name>
    <dbReference type="NCBI Taxonomy" id="27350"/>
    <lineage>
        <taxon>Eukaryota</taxon>
        <taxon>Fungi</taxon>
        <taxon>Dikarya</taxon>
        <taxon>Basidiomycota</taxon>
        <taxon>Pucciniomycotina</taxon>
        <taxon>Pucciniomycetes</taxon>
        <taxon>Pucciniales</taxon>
        <taxon>Pucciniaceae</taxon>
        <taxon>Puccinia</taxon>
    </lineage>
</organism>
<gene>
    <name evidence="1" type="ORF">PSHT_13860</name>
</gene>